<dbReference type="RefSeq" id="WP_178388730.1">
    <property type="nucleotide sequence ID" value="NZ_CP113787.1"/>
</dbReference>
<keyword evidence="2" id="KW-0812">Transmembrane</keyword>
<keyword evidence="2" id="KW-1133">Transmembrane helix</keyword>
<evidence type="ECO:0000256" key="1">
    <source>
        <dbReference type="SAM" id="MobiDB-lite"/>
    </source>
</evidence>
<evidence type="ECO:0000313" key="3">
    <source>
        <dbReference type="EMBL" id="WAL44040.1"/>
    </source>
</evidence>
<feature type="transmembrane region" description="Helical" evidence="2">
    <location>
        <begin position="35"/>
        <end position="57"/>
    </location>
</feature>
<feature type="transmembrane region" description="Helical" evidence="2">
    <location>
        <begin position="63"/>
        <end position="84"/>
    </location>
</feature>
<evidence type="ECO:0000313" key="4">
    <source>
        <dbReference type="Proteomes" id="UP001163127"/>
    </source>
</evidence>
<accession>A0AA47IP97</accession>
<protein>
    <submittedName>
        <fullName evidence="3">Uncharacterized protein</fullName>
    </submittedName>
</protein>
<proteinExistence type="predicted"/>
<dbReference type="Proteomes" id="UP001163127">
    <property type="component" value="Chromosome"/>
</dbReference>
<evidence type="ECO:0000256" key="2">
    <source>
        <dbReference type="SAM" id="Phobius"/>
    </source>
</evidence>
<feature type="transmembrane region" description="Helical" evidence="2">
    <location>
        <begin position="112"/>
        <end position="134"/>
    </location>
</feature>
<keyword evidence="2" id="KW-0472">Membrane</keyword>
<sequence>MSESDPVPTPDAGSSSSGSTPKARKGLKAARPRQIAAAGMTSGTVIVVLLWVAALAIPMRNGFLYGAASGGTAVMLALVALLVAKRFGYDTFFVRELEKREDERDRAASQRAWALAGVVGFFGNVVVGAVGAFGGPMTPALAIVLWLQMISFIGGNIYFDRTM</sequence>
<name>A0AA47IP97_ACTNA</name>
<organism evidence="3 4">
    <name type="scientific">Actinomyces naeslundii</name>
    <dbReference type="NCBI Taxonomy" id="1655"/>
    <lineage>
        <taxon>Bacteria</taxon>
        <taxon>Bacillati</taxon>
        <taxon>Actinomycetota</taxon>
        <taxon>Actinomycetes</taxon>
        <taxon>Actinomycetales</taxon>
        <taxon>Actinomycetaceae</taxon>
        <taxon>Actinomyces</taxon>
    </lineage>
</organism>
<feature type="transmembrane region" description="Helical" evidence="2">
    <location>
        <begin position="140"/>
        <end position="159"/>
    </location>
</feature>
<gene>
    <name evidence="3" type="ORF">OFA60_05720</name>
</gene>
<dbReference type="AlphaFoldDB" id="A0AA47IP97"/>
<dbReference type="EMBL" id="CP113787">
    <property type="protein sequence ID" value="WAL44040.1"/>
    <property type="molecule type" value="Genomic_DNA"/>
</dbReference>
<feature type="region of interest" description="Disordered" evidence="1">
    <location>
        <begin position="1"/>
        <end position="26"/>
    </location>
</feature>
<reference evidence="3" key="1">
    <citation type="submission" date="2022-11" db="EMBL/GenBank/DDBJ databases">
        <title>Dental biofilm bacteria. Genome sequencing and assembly.</title>
        <authorList>
            <person name="Robertsson C."/>
        </authorList>
    </citation>
    <scope>NUCLEOTIDE SEQUENCE</scope>
    <source>
        <strain evidence="3">CW</strain>
    </source>
</reference>